<reference key="2">
    <citation type="submission" date="2011-04" db="EMBL/GenBank/DDBJ databases">
        <title>Complete sequence of chromosome of Haliscomenobacter hydrossis DSM 1100.</title>
        <authorList>
            <consortium name="US DOE Joint Genome Institute (JGI-PGF)"/>
            <person name="Lucas S."/>
            <person name="Han J."/>
            <person name="Lapidus A."/>
            <person name="Bruce D."/>
            <person name="Goodwin L."/>
            <person name="Pitluck S."/>
            <person name="Peters L."/>
            <person name="Kyrpides N."/>
            <person name="Mavromatis K."/>
            <person name="Ivanova N."/>
            <person name="Ovchinnikova G."/>
            <person name="Pagani I."/>
            <person name="Daligault H."/>
            <person name="Detter J.C."/>
            <person name="Han C."/>
            <person name="Land M."/>
            <person name="Hauser L."/>
            <person name="Markowitz V."/>
            <person name="Cheng J.-F."/>
            <person name="Hugenholtz P."/>
            <person name="Woyke T."/>
            <person name="Wu D."/>
            <person name="Verbarg S."/>
            <person name="Frueling A."/>
            <person name="Brambilla E."/>
            <person name="Klenk H.-P."/>
            <person name="Eisen J.A."/>
        </authorList>
    </citation>
    <scope>NUCLEOTIDE SEQUENCE</scope>
    <source>
        <strain>DSM 1100</strain>
    </source>
</reference>
<dbReference type="EMBL" id="CP002691">
    <property type="protein sequence ID" value="AEE50721.1"/>
    <property type="molecule type" value="Genomic_DNA"/>
</dbReference>
<protein>
    <submittedName>
        <fullName evidence="1">XisH protein</fullName>
    </submittedName>
</protein>
<dbReference type="STRING" id="760192.Halhy_2856"/>
<evidence type="ECO:0000313" key="1">
    <source>
        <dbReference type="EMBL" id="AEE50721.1"/>
    </source>
</evidence>
<dbReference type="Proteomes" id="UP000008461">
    <property type="component" value="Chromosome"/>
</dbReference>
<dbReference type="Pfam" id="PF08814">
    <property type="entry name" value="XisH"/>
    <property type="match status" value="1"/>
</dbReference>
<dbReference type="RefSeq" id="WP_013765267.1">
    <property type="nucleotide sequence ID" value="NC_015510.1"/>
</dbReference>
<dbReference type="KEGG" id="hhy:Halhy_2856"/>
<proteinExistence type="predicted"/>
<dbReference type="eggNOG" id="ENOG5031F23">
    <property type="taxonomic scope" value="Bacteria"/>
</dbReference>
<reference evidence="1 2" key="1">
    <citation type="journal article" date="2011" name="Stand. Genomic Sci.">
        <title>Complete genome sequence of Haliscomenobacter hydrossis type strain (O).</title>
        <authorList>
            <consortium name="US DOE Joint Genome Institute (JGI-PGF)"/>
            <person name="Daligault H."/>
            <person name="Lapidus A."/>
            <person name="Zeytun A."/>
            <person name="Nolan M."/>
            <person name="Lucas S."/>
            <person name="Del Rio T.G."/>
            <person name="Tice H."/>
            <person name="Cheng J.F."/>
            <person name="Tapia R."/>
            <person name="Han C."/>
            <person name="Goodwin L."/>
            <person name="Pitluck S."/>
            <person name="Liolios K."/>
            <person name="Pagani I."/>
            <person name="Ivanova N."/>
            <person name="Huntemann M."/>
            <person name="Mavromatis K."/>
            <person name="Mikhailova N."/>
            <person name="Pati A."/>
            <person name="Chen A."/>
            <person name="Palaniappan K."/>
            <person name="Land M."/>
            <person name="Hauser L."/>
            <person name="Brambilla E.M."/>
            <person name="Rohde M."/>
            <person name="Verbarg S."/>
            <person name="Goker M."/>
            <person name="Bristow J."/>
            <person name="Eisen J.A."/>
            <person name="Markowitz V."/>
            <person name="Hugenholtz P."/>
            <person name="Kyrpides N.C."/>
            <person name="Klenk H.P."/>
            <person name="Woyke T."/>
        </authorList>
    </citation>
    <scope>NUCLEOTIDE SEQUENCE [LARGE SCALE GENOMIC DNA]</scope>
    <source>
        <strain evidence="2">ATCC 27775 / DSM 1100 / LMG 10767 / O</strain>
    </source>
</reference>
<keyword evidence="2" id="KW-1185">Reference proteome</keyword>
<dbReference type="GO" id="GO:0003676">
    <property type="term" value="F:nucleic acid binding"/>
    <property type="evidence" value="ECO:0007669"/>
    <property type="project" value="InterPro"/>
</dbReference>
<sequence>MPAKDLVHDLVRTALEKDGWLITHDPYFMPVGKERSFIDLGAEKILAATKENQKIAVEIKSFAGESDLVAFRDALGQYLFYRAILKDFEQDRILYLAVGNAIFSDFFLEVPIKKVWELYQVNVLVFDETKQTIIKWIQ</sequence>
<dbReference type="InterPro" id="IPR011856">
    <property type="entry name" value="tRNA_endonuc-like_dom_sf"/>
</dbReference>
<dbReference type="CDD" id="cd22366">
    <property type="entry name" value="XisH-like"/>
    <property type="match status" value="1"/>
</dbReference>
<dbReference type="OrthoDB" id="963690at2"/>
<dbReference type="InterPro" id="IPR011335">
    <property type="entry name" value="Restrct_endonuc-II-like"/>
</dbReference>
<name>F4L362_HALH1</name>
<dbReference type="Gene3D" id="3.40.1350.10">
    <property type="match status" value="1"/>
</dbReference>
<dbReference type="AlphaFoldDB" id="F4L362"/>
<dbReference type="SUPFAM" id="SSF52980">
    <property type="entry name" value="Restriction endonuclease-like"/>
    <property type="match status" value="1"/>
</dbReference>
<dbReference type="InterPro" id="IPR014919">
    <property type="entry name" value="XisH"/>
</dbReference>
<gene>
    <name evidence="1" type="ordered locus">Halhy_2856</name>
</gene>
<evidence type="ECO:0000313" key="2">
    <source>
        <dbReference type="Proteomes" id="UP000008461"/>
    </source>
</evidence>
<organism evidence="1 2">
    <name type="scientific">Haliscomenobacter hydrossis (strain ATCC 27775 / DSM 1100 / LMG 10767 / O)</name>
    <dbReference type="NCBI Taxonomy" id="760192"/>
    <lineage>
        <taxon>Bacteria</taxon>
        <taxon>Pseudomonadati</taxon>
        <taxon>Bacteroidota</taxon>
        <taxon>Saprospiria</taxon>
        <taxon>Saprospirales</taxon>
        <taxon>Haliscomenobacteraceae</taxon>
        <taxon>Haliscomenobacter</taxon>
    </lineage>
</organism>
<dbReference type="HOGENOM" id="CLU_132053_0_0_10"/>
<accession>F4L362</accession>